<organism evidence="2">
    <name type="scientific">hydrothermal vent metagenome</name>
    <dbReference type="NCBI Taxonomy" id="652676"/>
    <lineage>
        <taxon>unclassified sequences</taxon>
        <taxon>metagenomes</taxon>
        <taxon>ecological metagenomes</taxon>
    </lineage>
</organism>
<dbReference type="GO" id="GO:0043565">
    <property type="term" value="F:sequence-specific DNA binding"/>
    <property type="evidence" value="ECO:0007669"/>
    <property type="project" value="InterPro"/>
</dbReference>
<dbReference type="EMBL" id="UOEN01000496">
    <property type="protein sequence ID" value="VAW19731.1"/>
    <property type="molecule type" value="Genomic_DNA"/>
</dbReference>
<evidence type="ECO:0000313" key="2">
    <source>
        <dbReference type="EMBL" id="VAW19731.1"/>
    </source>
</evidence>
<dbReference type="Gene3D" id="1.10.1750.10">
    <property type="match status" value="1"/>
</dbReference>
<dbReference type="AlphaFoldDB" id="A0A3B0TM21"/>
<sequence>HNSYIRGEESQWLKYKETLRTQWKGKGSLILRYKKFMKMEDEELGKYLNMKRQKAVDAIILGDEDYIDEIKRKYLHAERNYGEIPQAKRIKNDLMIKKIKKEVVKIFGINEKEFNQSVRGKENMARMVAIGLARESGGLSYRDIGRIFGGISYKSAAKYCERLKIRCAKEKELNKLFLNLKLTCSQVET</sequence>
<dbReference type="InterPro" id="IPR010921">
    <property type="entry name" value="Trp_repressor/repl_initiator"/>
</dbReference>
<dbReference type="GO" id="GO:0005524">
    <property type="term" value="F:ATP binding"/>
    <property type="evidence" value="ECO:0007669"/>
    <property type="project" value="InterPro"/>
</dbReference>
<dbReference type="SMART" id="SM00760">
    <property type="entry name" value="Bac_DnaA_C"/>
    <property type="match status" value="1"/>
</dbReference>
<gene>
    <name evidence="2" type="ORF">MNBD_BACTEROID05-1108</name>
</gene>
<dbReference type="GO" id="GO:0006270">
    <property type="term" value="P:DNA replication initiation"/>
    <property type="evidence" value="ECO:0007669"/>
    <property type="project" value="InterPro"/>
</dbReference>
<dbReference type="InterPro" id="IPR013159">
    <property type="entry name" value="DnaA_C"/>
</dbReference>
<reference evidence="2" key="1">
    <citation type="submission" date="2018-06" db="EMBL/GenBank/DDBJ databases">
        <authorList>
            <person name="Zhirakovskaya E."/>
        </authorList>
    </citation>
    <scope>NUCLEOTIDE SEQUENCE</scope>
</reference>
<feature type="domain" description="Chromosomal replication initiator DnaA C-terminal" evidence="1">
    <location>
        <begin position="95"/>
        <end position="163"/>
    </location>
</feature>
<proteinExistence type="predicted"/>
<dbReference type="SUPFAM" id="SSF48295">
    <property type="entry name" value="TrpR-like"/>
    <property type="match status" value="1"/>
</dbReference>
<dbReference type="GO" id="GO:0006275">
    <property type="term" value="P:regulation of DNA replication"/>
    <property type="evidence" value="ECO:0007669"/>
    <property type="project" value="InterPro"/>
</dbReference>
<name>A0A3B0TM21_9ZZZZ</name>
<protein>
    <recommendedName>
        <fullName evidence="1">Chromosomal replication initiator DnaA C-terminal domain-containing protein</fullName>
    </recommendedName>
</protein>
<accession>A0A3B0TM21</accession>
<evidence type="ECO:0000259" key="1">
    <source>
        <dbReference type="SMART" id="SM00760"/>
    </source>
</evidence>
<feature type="non-terminal residue" evidence="2">
    <location>
        <position position="1"/>
    </location>
</feature>